<feature type="transmembrane region" description="Helical" evidence="6">
    <location>
        <begin position="369"/>
        <end position="393"/>
    </location>
</feature>
<dbReference type="PANTHER" id="PTHR30250">
    <property type="entry name" value="PST FAMILY PREDICTED COLANIC ACID TRANSPORTER"/>
    <property type="match status" value="1"/>
</dbReference>
<reference evidence="7" key="1">
    <citation type="submission" date="2023-03" db="EMBL/GenBank/DDBJ databases">
        <authorList>
            <person name="Shen W."/>
            <person name="Cai J."/>
        </authorList>
    </citation>
    <scope>NUCLEOTIDE SEQUENCE</scope>
    <source>
        <strain evidence="7">K72-2</strain>
    </source>
</reference>
<organism evidence="7 8">
    <name type="scientific">Enterococcus casseliflavus</name>
    <name type="common">Enterococcus flavescens</name>
    <dbReference type="NCBI Taxonomy" id="37734"/>
    <lineage>
        <taxon>Bacteria</taxon>
        <taxon>Bacillati</taxon>
        <taxon>Bacillota</taxon>
        <taxon>Bacilli</taxon>
        <taxon>Lactobacillales</taxon>
        <taxon>Enterococcaceae</taxon>
        <taxon>Enterococcus</taxon>
    </lineage>
</organism>
<dbReference type="Proteomes" id="UP001268896">
    <property type="component" value="Unassembled WGS sequence"/>
</dbReference>
<keyword evidence="2" id="KW-1003">Cell membrane</keyword>
<evidence type="ECO:0000256" key="1">
    <source>
        <dbReference type="ARBA" id="ARBA00004651"/>
    </source>
</evidence>
<protein>
    <recommendedName>
        <fullName evidence="9">Polysaccharide biosynthesis protein</fullName>
    </recommendedName>
</protein>
<feature type="transmembrane region" description="Helical" evidence="6">
    <location>
        <begin position="343"/>
        <end position="363"/>
    </location>
</feature>
<evidence type="ECO:0000256" key="5">
    <source>
        <dbReference type="ARBA" id="ARBA00023136"/>
    </source>
</evidence>
<dbReference type="GO" id="GO:0005886">
    <property type="term" value="C:plasma membrane"/>
    <property type="evidence" value="ECO:0007669"/>
    <property type="project" value="UniProtKB-SubCell"/>
</dbReference>
<dbReference type="PANTHER" id="PTHR30250:SF11">
    <property type="entry name" value="O-ANTIGEN TRANSPORTER-RELATED"/>
    <property type="match status" value="1"/>
</dbReference>
<feature type="transmembrane region" description="Helical" evidence="6">
    <location>
        <begin position="224"/>
        <end position="241"/>
    </location>
</feature>
<evidence type="ECO:0000256" key="3">
    <source>
        <dbReference type="ARBA" id="ARBA00022692"/>
    </source>
</evidence>
<dbReference type="EMBL" id="JARQDV010000022">
    <property type="protein sequence ID" value="MDT2966210.1"/>
    <property type="molecule type" value="Genomic_DNA"/>
</dbReference>
<evidence type="ECO:0000256" key="4">
    <source>
        <dbReference type="ARBA" id="ARBA00022989"/>
    </source>
</evidence>
<comment type="subcellular location">
    <subcellularLocation>
        <location evidence="1">Cell membrane</location>
        <topology evidence="1">Multi-pass membrane protein</topology>
    </subcellularLocation>
</comment>
<feature type="transmembrane region" description="Helical" evidence="6">
    <location>
        <begin position="137"/>
        <end position="157"/>
    </location>
</feature>
<evidence type="ECO:0008006" key="9">
    <source>
        <dbReference type="Google" id="ProtNLM"/>
    </source>
</evidence>
<feature type="transmembrane region" description="Helical" evidence="6">
    <location>
        <begin position="315"/>
        <end position="336"/>
    </location>
</feature>
<evidence type="ECO:0000313" key="7">
    <source>
        <dbReference type="EMBL" id="MDT2966210.1"/>
    </source>
</evidence>
<feature type="transmembrane region" description="Helical" evidence="6">
    <location>
        <begin position="37"/>
        <end position="57"/>
    </location>
</feature>
<keyword evidence="3 6" id="KW-0812">Transmembrane</keyword>
<evidence type="ECO:0000313" key="8">
    <source>
        <dbReference type="Proteomes" id="UP001268896"/>
    </source>
</evidence>
<sequence length="399" mass="45761">MKRKIFFDLTINIISNLILIAFIQIIIFPLLSRKMDAVLFGQIVSIYGFSNVITTFLGNTLNNIRLIDKDCNERKSDFANISLYINTLSFVLIFILSLIYGKNISLIGIILFSIGTLLTNNRLYCTVYYRKELKFSGILILNLMVAFGYLTGLILVQYFLFDWATIFISGELIGLIYLFSSKNNILLELRDINIFENNETLIKKFLSLSSSNVIANTLNYLDRFMILPILGATSMSVFYAASSISKILTMLITPMTNVLLSYIARSNYIYSKKKLLNIIVIIFVLLLPFYFIINFVSNYLVAFLYPTLAEDAYKILPILTVGILLNIISSILNPFLIKFYKMFYQNIIQLIYGIVYLVIAFYLSFNYGLYGFSIAFSCAMLFKLVIQIIITIFGKYNLE</sequence>
<dbReference type="AlphaFoldDB" id="A0AAW8UUU1"/>
<feature type="transmembrane region" description="Helical" evidence="6">
    <location>
        <begin position="106"/>
        <end position="125"/>
    </location>
</feature>
<evidence type="ECO:0000256" key="2">
    <source>
        <dbReference type="ARBA" id="ARBA00022475"/>
    </source>
</evidence>
<feature type="transmembrane region" description="Helical" evidence="6">
    <location>
        <begin position="9"/>
        <end position="31"/>
    </location>
</feature>
<evidence type="ECO:0000256" key="6">
    <source>
        <dbReference type="SAM" id="Phobius"/>
    </source>
</evidence>
<keyword evidence="5 6" id="KW-0472">Membrane</keyword>
<feature type="transmembrane region" description="Helical" evidence="6">
    <location>
        <begin position="78"/>
        <end position="100"/>
    </location>
</feature>
<name>A0AAW8UUU1_ENTCA</name>
<feature type="transmembrane region" description="Helical" evidence="6">
    <location>
        <begin position="163"/>
        <end position="180"/>
    </location>
</feature>
<dbReference type="InterPro" id="IPR050833">
    <property type="entry name" value="Poly_Biosynth_Transport"/>
</dbReference>
<gene>
    <name evidence="7" type="ORF">P7I32_16665</name>
</gene>
<dbReference type="RefSeq" id="WP_311904654.1">
    <property type="nucleotide sequence ID" value="NZ_JARQDV010000022.1"/>
</dbReference>
<comment type="caution">
    <text evidence="7">The sequence shown here is derived from an EMBL/GenBank/DDBJ whole genome shotgun (WGS) entry which is preliminary data.</text>
</comment>
<accession>A0AAW8UUU1</accession>
<keyword evidence="4 6" id="KW-1133">Transmembrane helix</keyword>
<feature type="transmembrane region" description="Helical" evidence="6">
    <location>
        <begin position="275"/>
        <end position="295"/>
    </location>
</feature>
<proteinExistence type="predicted"/>
<feature type="transmembrane region" description="Helical" evidence="6">
    <location>
        <begin position="247"/>
        <end position="263"/>
    </location>
</feature>